<evidence type="ECO:0000256" key="1">
    <source>
        <dbReference type="SAM" id="Phobius"/>
    </source>
</evidence>
<keyword evidence="1" id="KW-1133">Transmembrane helix</keyword>
<name>A0A3E2N9G9_9FIRM</name>
<reference evidence="2 3" key="1">
    <citation type="submission" date="2018-07" db="EMBL/GenBank/DDBJ databases">
        <title>New species, Clostridium PI-S10-A1B.</title>
        <authorList>
            <person name="Krishna G."/>
            <person name="Summeta K."/>
            <person name="Shikha S."/>
            <person name="Prabhu P.B."/>
            <person name="Suresh K."/>
        </authorList>
    </citation>
    <scope>NUCLEOTIDE SEQUENCE [LARGE SCALE GENOMIC DNA]</scope>
    <source>
        <strain evidence="2 3">PI-S10-A1B</strain>
    </source>
</reference>
<dbReference type="OrthoDB" id="2200485at2"/>
<dbReference type="AlphaFoldDB" id="A0A3E2N9G9"/>
<sequence length="351" mass="39831">MFREQYNKLNNQVSPGEKLLQDTIRKAEEIENKSHNRVFSFRKPAIAFVSICLCLSLAMPALAATVEPIYELMYMVSPTIAQFFMPVQKSDEDNGVKMEVVSAYIHDNVAEINITMQDLIENRIDETTDLFDSYSINRPFDSSAHCERVGYDESTRTATFLITIEEWGNKDIAGDKITFTVREFLSHKETYEDIEIPLSLSTVDVAKETQKPLNRTGGGGVDYKQSDEENSVALIPSSPMGEFPVEGIDLTGVGYIDGKLHIQTAVTDNLEKDNHGFFYLKDNYGNKVDSSYTFNFVNQYDQAGRIDYCNYIFDVPQSEISKYTLYGDFVTSGMITKGNWKVTFPLEYQSE</sequence>
<protein>
    <recommendedName>
        <fullName evidence="4">DUF4179 domain-containing protein</fullName>
    </recommendedName>
</protein>
<evidence type="ECO:0008006" key="4">
    <source>
        <dbReference type="Google" id="ProtNLM"/>
    </source>
</evidence>
<evidence type="ECO:0000313" key="2">
    <source>
        <dbReference type="EMBL" id="RFZ77665.1"/>
    </source>
</evidence>
<evidence type="ECO:0000313" key="3">
    <source>
        <dbReference type="Proteomes" id="UP000260680"/>
    </source>
</evidence>
<dbReference type="Proteomes" id="UP000260680">
    <property type="component" value="Unassembled WGS sequence"/>
</dbReference>
<gene>
    <name evidence="2" type="ORF">DS742_17215</name>
</gene>
<keyword evidence="1" id="KW-0812">Transmembrane</keyword>
<accession>A0A3E2N9G9</accession>
<feature type="transmembrane region" description="Helical" evidence="1">
    <location>
        <begin position="45"/>
        <end position="66"/>
    </location>
</feature>
<keyword evidence="1" id="KW-0472">Membrane</keyword>
<proteinExistence type="predicted"/>
<dbReference type="RefSeq" id="WP_117418218.1">
    <property type="nucleotide sequence ID" value="NZ_QOHO01000056.1"/>
</dbReference>
<comment type="caution">
    <text evidence="2">The sequence shown here is derived from an EMBL/GenBank/DDBJ whole genome shotgun (WGS) entry which is preliminary data.</text>
</comment>
<dbReference type="EMBL" id="QOHO01000056">
    <property type="protein sequence ID" value="RFZ77665.1"/>
    <property type="molecule type" value="Genomic_DNA"/>
</dbReference>
<organism evidence="2 3">
    <name type="scientific">Lacrimispora amygdalina</name>
    <dbReference type="NCBI Taxonomy" id="253257"/>
    <lineage>
        <taxon>Bacteria</taxon>
        <taxon>Bacillati</taxon>
        <taxon>Bacillota</taxon>
        <taxon>Clostridia</taxon>
        <taxon>Lachnospirales</taxon>
        <taxon>Lachnospiraceae</taxon>
        <taxon>Lacrimispora</taxon>
    </lineage>
</organism>